<dbReference type="GO" id="GO:0070939">
    <property type="term" value="C:Dsl1/NZR complex"/>
    <property type="evidence" value="ECO:0007669"/>
    <property type="project" value="InterPro"/>
</dbReference>
<gene>
    <name evidence="3" type="ORF">pdam_00011819</name>
</gene>
<dbReference type="AlphaFoldDB" id="A0A3M6TAF4"/>
<name>A0A3M6TAF4_POCDA</name>
<organism evidence="3 4">
    <name type="scientific">Pocillopora damicornis</name>
    <name type="common">Cauliflower coral</name>
    <name type="synonym">Millepora damicornis</name>
    <dbReference type="NCBI Taxonomy" id="46731"/>
    <lineage>
        <taxon>Eukaryota</taxon>
        <taxon>Metazoa</taxon>
        <taxon>Cnidaria</taxon>
        <taxon>Anthozoa</taxon>
        <taxon>Hexacorallia</taxon>
        <taxon>Scleractinia</taxon>
        <taxon>Astrocoeniina</taxon>
        <taxon>Pocilloporidae</taxon>
        <taxon>Pocillopora</taxon>
    </lineage>
</organism>
<accession>A0A3M6TAF4</accession>
<reference evidence="3 4" key="1">
    <citation type="journal article" date="2018" name="Sci. Rep.">
        <title>Comparative analysis of the Pocillopora damicornis genome highlights role of immune system in coral evolution.</title>
        <authorList>
            <person name="Cunning R."/>
            <person name="Bay R.A."/>
            <person name="Gillette P."/>
            <person name="Baker A.C."/>
            <person name="Traylor-Knowles N."/>
        </authorList>
    </citation>
    <scope>NUCLEOTIDE SEQUENCE [LARGE SCALE GENOMIC DNA]</scope>
    <source>
        <strain evidence="3">RSMAS</strain>
        <tissue evidence="3">Whole animal</tissue>
    </source>
</reference>
<dbReference type="Proteomes" id="UP000275408">
    <property type="component" value="Unassembled WGS sequence"/>
</dbReference>
<dbReference type="Gene3D" id="1.20.58.670">
    <property type="entry name" value="Dsl1p vesicle tethering complex, Tip20p subunit, domain D"/>
    <property type="match status" value="1"/>
</dbReference>
<dbReference type="InterPro" id="IPR042042">
    <property type="entry name" value="Tip20p_domB"/>
</dbReference>
<dbReference type="Pfam" id="PF04437">
    <property type="entry name" value="RINT1_TIP1"/>
    <property type="match status" value="1"/>
</dbReference>
<dbReference type="PROSITE" id="PS51386">
    <property type="entry name" value="RINT1_TIP20"/>
    <property type="match status" value="1"/>
</dbReference>
<keyword evidence="4" id="KW-1185">Reference proteome</keyword>
<dbReference type="FunFam" id="1.20.58.670:FF:000003">
    <property type="entry name" value="RAD50-interacting protein 1"/>
    <property type="match status" value="1"/>
</dbReference>
<dbReference type="GO" id="GO:0006888">
    <property type="term" value="P:endoplasmic reticulum to Golgi vesicle-mediated transport"/>
    <property type="evidence" value="ECO:0007669"/>
    <property type="project" value="InterPro"/>
</dbReference>
<evidence type="ECO:0000313" key="3">
    <source>
        <dbReference type="EMBL" id="RMX38416.1"/>
    </source>
</evidence>
<dbReference type="InterPro" id="IPR007528">
    <property type="entry name" value="RINT1_Tip20"/>
</dbReference>
<dbReference type="PANTHER" id="PTHR13520">
    <property type="entry name" value="RAD50-INTERACTING PROTEIN 1 RINT-1"/>
    <property type="match status" value="1"/>
</dbReference>
<dbReference type="EMBL" id="RCHS01004016">
    <property type="protein sequence ID" value="RMX38416.1"/>
    <property type="molecule type" value="Genomic_DNA"/>
</dbReference>
<proteinExistence type="inferred from homology"/>
<evidence type="ECO:0000313" key="4">
    <source>
        <dbReference type="Proteomes" id="UP000275408"/>
    </source>
</evidence>
<evidence type="ECO:0000256" key="2">
    <source>
        <dbReference type="SAM" id="Coils"/>
    </source>
</evidence>
<sequence>MKKKPCGILSLPVPLHNYQRGKGFKMANEIFEGESLSLELTRFLDKNVGTEKSSAASINCLLKDVLKKKKCLETELQEAQCRTPDKIQDVLDKGCSAVNEVKNLQQQHEQLTSRVDNHLKKLHPLAERLSSLVSQIAEVERFRAYVSWIQKIESVSCQIHQFVEAGQLNWAVEQLSVLSELARLLSESACCNLTKFVKEMQLHWQNILLNKLASEFDEIMKALKWPFTSLSTAPPLSTTSDDYSRLETVFILLLKLQQFKEISTGNISLSRNKSDILLPLDWLLKPFRKRFRFHFYGNKQTNNPQKPEWYFTQVLNWIKNHSDFLEHTIQPILQRTEYDFVHAKTEFISGLLNVVVEKLEHSIQSIIDDDDSFSHFVDELLLFNKELHMAHSYSSTEHSCLHILTTEACLQRWVELERKYAESNMNSVLSSSSAWTPKYKDVSDVDDTRIPECAEGFMTLLSVITDRYRKLPNVEHQEQFLEVQLFLLKRFISRLMLEAEETKFSPAGPHYCSVLNAANYVNLILQEWSEQMLFLKLCEHRNPSIGYVKSEDMFGSENHVGDDEEHGVPYMKSVFEEVTQSLQDLKEHMISDLVEHVVKGFRTLSKPYKKEKWHAFPSPKDVILMTLSSSACEMLLFLKGRFQILQEQLASTIFSAIWKDLAKALNKFIYDEIILECHFNEGGAAQLQFDLTKNLFTLFLEYTQKPENFFKEVKEACILLNLLPGSAVLLRDLLKSSGSDNSEEGICPASAALQDIGVYRLTSADALKIINLRVHLPSV</sequence>
<dbReference type="PANTHER" id="PTHR13520:SF0">
    <property type="entry name" value="RAD50-INTERACTING PROTEIN 1"/>
    <property type="match status" value="1"/>
</dbReference>
<dbReference type="Gene3D" id="1.20.58.1420">
    <property type="entry name" value="Dsl1p vesicle tethering complex, Tip20p subunit, domain B"/>
    <property type="match status" value="1"/>
</dbReference>
<comment type="similarity">
    <text evidence="1">Belongs to the RINT1 family.</text>
</comment>
<dbReference type="STRING" id="46731.A0A3M6TAF4"/>
<evidence type="ECO:0008006" key="5">
    <source>
        <dbReference type="Google" id="ProtNLM"/>
    </source>
</evidence>
<keyword evidence="2" id="KW-0175">Coiled coil</keyword>
<dbReference type="GO" id="GO:0060628">
    <property type="term" value="P:regulation of ER to Golgi vesicle-mediated transport"/>
    <property type="evidence" value="ECO:0007669"/>
    <property type="project" value="TreeGrafter"/>
</dbReference>
<dbReference type="OrthoDB" id="2189254at2759"/>
<evidence type="ECO:0000256" key="1">
    <source>
        <dbReference type="ARBA" id="ARBA00061158"/>
    </source>
</evidence>
<feature type="coiled-coil region" evidence="2">
    <location>
        <begin position="62"/>
        <end position="121"/>
    </location>
</feature>
<dbReference type="GO" id="GO:0006890">
    <property type="term" value="P:retrograde vesicle-mediated transport, Golgi to endoplasmic reticulum"/>
    <property type="evidence" value="ECO:0007669"/>
    <property type="project" value="InterPro"/>
</dbReference>
<dbReference type="InterPro" id="IPR042044">
    <property type="entry name" value="EXOC6PINT-1/Sec15/Tip20_C_dom2"/>
</dbReference>
<protein>
    <recommendedName>
        <fullName evidence="5">RAD50-interacting protein 1</fullName>
    </recommendedName>
</protein>
<comment type="caution">
    <text evidence="3">The sequence shown here is derived from an EMBL/GenBank/DDBJ whole genome shotgun (WGS) entry which is preliminary data.</text>
</comment>